<dbReference type="InterPro" id="IPR001245">
    <property type="entry name" value="Ser-Thr/Tyr_kinase_cat_dom"/>
</dbReference>
<dbReference type="GO" id="GO:0007165">
    <property type="term" value="P:signal transduction"/>
    <property type="evidence" value="ECO:0007669"/>
    <property type="project" value="TreeGrafter"/>
</dbReference>
<feature type="domain" description="Protein kinase" evidence="2">
    <location>
        <begin position="21"/>
        <end position="298"/>
    </location>
</feature>
<dbReference type="AlphaFoldDB" id="A0A9W4SLR7"/>
<dbReference type="InterPro" id="IPR000719">
    <property type="entry name" value="Prot_kinase_dom"/>
</dbReference>
<dbReference type="SUPFAM" id="SSF56112">
    <property type="entry name" value="Protein kinase-like (PK-like)"/>
    <property type="match status" value="1"/>
</dbReference>
<organism evidence="3 4">
    <name type="scientific">Funneliformis geosporum</name>
    <dbReference type="NCBI Taxonomy" id="1117311"/>
    <lineage>
        <taxon>Eukaryota</taxon>
        <taxon>Fungi</taxon>
        <taxon>Fungi incertae sedis</taxon>
        <taxon>Mucoromycota</taxon>
        <taxon>Glomeromycotina</taxon>
        <taxon>Glomeromycetes</taxon>
        <taxon>Glomerales</taxon>
        <taxon>Glomeraceae</taxon>
        <taxon>Funneliformis</taxon>
    </lineage>
</organism>
<comment type="caution">
    <text evidence="3">The sequence shown here is derived from an EMBL/GenBank/DDBJ whole genome shotgun (WGS) entry which is preliminary data.</text>
</comment>
<dbReference type="GO" id="GO:0005524">
    <property type="term" value="F:ATP binding"/>
    <property type="evidence" value="ECO:0007669"/>
    <property type="project" value="InterPro"/>
</dbReference>
<evidence type="ECO:0000256" key="1">
    <source>
        <dbReference type="SAM" id="MobiDB-lite"/>
    </source>
</evidence>
<dbReference type="Gene3D" id="1.10.510.10">
    <property type="entry name" value="Transferase(Phosphotransferase) domain 1"/>
    <property type="match status" value="1"/>
</dbReference>
<gene>
    <name evidence="3" type="ORF">FWILDA_LOCUS6413</name>
</gene>
<dbReference type="GO" id="GO:0005737">
    <property type="term" value="C:cytoplasm"/>
    <property type="evidence" value="ECO:0007669"/>
    <property type="project" value="TreeGrafter"/>
</dbReference>
<accession>A0A9W4SLR7</accession>
<protein>
    <submittedName>
        <fullName evidence="3">9871_t:CDS:1</fullName>
    </submittedName>
</protein>
<evidence type="ECO:0000313" key="3">
    <source>
        <dbReference type="EMBL" id="CAI2174085.1"/>
    </source>
</evidence>
<dbReference type="PANTHER" id="PTHR23257">
    <property type="entry name" value="SERINE-THREONINE PROTEIN KINASE"/>
    <property type="match status" value="1"/>
</dbReference>
<dbReference type="PROSITE" id="PS50011">
    <property type="entry name" value="PROTEIN_KINASE_DOM"/>
    <property type="match status" value="1"/>
</dbReference>
<reference evidence="3" key="1">
    <citation type="submission" date="2022-08" db="EMBL/GenBank/DDBJ databases">
        <authorList>
            <person name="Kallberg Y."/>
            <person name="Tangrot J."/>
            <person name="Rosling A."/>
        </authorList>
    </citation>
    <scope>NUCLEOTIDE SEQUENCE</scope>
    <source>
        <strain evidence="3">Wild A</strain>
    </source>
</reference>
<dbReference type="InterPro" id="IPR011009">
    <property type="entry name" value="Kinase-like_dom_sf"/>
</dbReference>
<evidence type="ECO:0000259" key="2">
    <source>
        <dbReference type="PROSITE" id="PS50011"/>
    </source>
</evidence>
<keyword evidence="4" id="KW-1185">Reference proteome</keyword>
<dbReference type="EMBL" id="CAMKVN010001158">
    <property type="protein sequence ID" value="CAI2174085.1"/>
    <property type="molecule type" value="Genomic_DNA"/>
</dbReference>
<dbReference type="Pfam" id="PF07714">
    <property type="entry name" value="PK_Tyr_Ser-Thr"/>
    <property type="match status" value="1"/>
</dbReference>
<dbReference type="Proteomes" id="UP001153678">
    <property type="component" value="Unassembled WGS sequence"/>
</dbReference>
<feature type="compositionally biased region" description="Polar residues" evidence="1">
    <location>
        <begin position="1"/>
        <end position="11"/>
    </location>
</feature>
<dbReference type="InterPro" id="IPR050167">
    <property type="entry name" value="Ser_Thr_protein_kinase"/>
</dbReference>
<dbReference type="OrthoDB" id="10261027at2759"/>
<feature type="region of interest" description="Disordered" evidence="1">
    <location>
        <begin position="1"/>
        <end position="39"/>
    </location>
</feature>
<sequence length="387" mass="43681">MESNKSADISMSFTSTSSFNSSNKENLNSNSISSNSSEYENNETSKVQLQFINYSSFKDITTLSNGMIKAFWKDASAYVILKKLKLLHQLSYHQNILTIFGFSREADEGDYLLVMEFANGGDLRQFLKENYQKLTWHDKMKLSIDVTNGLQCIHSHGIVHTSLHPHNVLVHNGRMLIGDLGLSKMKDASIPENIEILPYMEPNFLADPNYSRDKRSDIYSLGLLMYEISSEKAPFSSLRHNVEVAKKILSGTRDKPTLGTPIEYIDLYEQCWDNDPMARPTVDDVLSILGRMNLTPVYDGDFEMTTFNENYLKKVERKDVKVTIDNSINIEIPNEAKNVVAMSSKNRINSVSNEFGGGIDSGYGGVGRRTATKEGKKMQMFSLPPKM</sequence>
<feature type="compositionally biased region" description="Low complexity" evidence="1">
    <location>
        <begin position="12"/>
        <end position="39"/>
    </location>
</feature>
<evidence type="ECO:0000313" key="4">
    <source>
        <dbReference type="Proteomes" id="UP001153678"/>
    </source>
</evidence>
<dbReference type="GO" id="GO:0004672">
    <property type="term" value="F:protein kinase activity"/>
    <property type="evidence" value="ECO:0007669"/>
    <property type="project" value="InterPro"/>
</dbReference>
<proteinExistence type="predicted"/>
<name>A0A9W4SLR7_9GLOM</name>
<dbReference type="PRINTS" id="PR00109">
    <property type="entry name" value="TYRKINASE"/>
</dbReference>